<reference evidence="2 3" key="1">
    <citation type="submission" date="2019-10" db="EMBL/GenBank/DDBJ databases">
        <title>Complete genome sequence of Variovorax paradoxus 5C-2.</title>
        <authorList>
            <person name="Gogoleva N.E."/>
            <person name="Balkin A.S."/>
        </authorList>
    </citation>
    <scope>NUCLEOTIDE SEQUENCE [LARGE SCALE GENOMIC DNA]</scope>
    <source>
        <strain evidence="2 3">5C-2</strain>
    </source>
</reference>
<dbReference type="RefSeq" id="WP_153282155.1">
    <property type="nucleotide sequence ID" value="NZ_CP045644.1"/>
</dbReference>
<feature type="transmembrane region" description="Helical" evidence="1">
    <location>
        <begin position="160"/>
        <end position="182"/>
    </location>
</feature>
<keyword evidence="1" id="KW-0472">Membrane</keyword>
<keyword evidence="1" id="KW-0812">Transmembrane</keyword>
<dbReference type="AlphaFoldDB" id="A0A5Q0M4P5"/>
<protein>
    <submittedName>
        <fullName evidence="2">Uncharacterized protein</fullName>
    </submittedName>
</protein>
<evidence type="ECO:0000313" key="2">
    <source>
        <dbReference type="EMBL" id="QFZ83435.1"/>
    </source>
</evidence>
<sequence>MFGIAFFLLTVVLTQIFHRRSFLFQGTPTYAIFDREAQLGYWAKDGELQPVAWQKVRFNHVETMRRLSAGQWLHQHFLRIRNSRSPEGHSVEAPIAQTFDSGSGIQMVLNAGNALCHFMDGSSPVRADILDLREQPHRGFFRLLVSWVIPPDPSSRASPWSGFFGVITLPLVIPFFIFNAFFMGAVTVTSSSVRWPDELLSRIGEVPAGSQLEAVISSKT</sequence>
<name>A0A5Q0M4P5_VARPD</name>
<proteinExistence type="predicted"/>
<accession>A0A5Q0M4P5</accession>
<evidence type="ECO:0000313" key="3">
    <source>
        <dbReference type="Proteomes" id="UP000326780"/>
    </source>
</evidence>
<keyword evidence="1" id="KW-1133">Transmembrane helix</keyword>
<dbReference type="Proteomes" id="UP000326780">
    <property type="component" value="Chromosome"/>
</dbReference>
<evidence type="ECO:0000256" key="1">
    <source>
        <dbReference type="SAM" id="Phobius"/>
    </source>
</evidence>
<organism evidence="2 3">
    <name type="scientific">Variovorax paradoxus</name>
    <dbReference type="NCBI Taxonomy" id="34073"/>
    <lineage>
        <taxon>Bacteria</taxon>
        <taxon>Pseudomonadati</taxon>
        <taxon>Pseudomonadota</taxon>
        <taxon>Betaproteobacteria</taxon>
        <taxon>Burkholderiales</taxon>
        <taxon>Comamonadaceae</taxon>
        <taxon>Variovorax</taxon>
    </lineage>
</organism>
<dbReference type="EMBL" id="CP045644">
    <property type="protein sequence ID" value="QFZ83435.1"/>
    <property type="molecule type" value="Genomic_DNA"/>
</dbReference>
<gene>
    <name evidence="2" type="ORF">GFK26_11995</name>
</gene>